<organism evidence="1 2">
    <name type="scientific">Candidatus Rhodobacter oscarellae</name>
    <dbReference type="NCBI Taxonomy" id="1675527"/>
    <lineage>
        <taxon>Bacteria</taxon>
        <taxon>Pseudomonadati</taxon>
        <taxon>Pseudomonadota</taxon>
        <taxon>Alphaproteobacteria</taxon>
        <taxon>Rhodobacterales</taxon>
        <taxon>Rhodobacter group</taxon>
        <taxon>Rhodobacter</taxon>
    </lineage>
</organism>
<dbReference type="InterPro" id="IPR027417">
    <property type="entry name" value="P-loop_NTPase"/>
</dbReference>
<dbReference type="STRING" id="1675527.AIOL_004784"/>
<dbReference type="AlphaFoldDB" id="A0A0J9EAH6"/>
<comment type="caution">
    <text evidence="1">The sequence shown here is derived from an EMBL/GenBank/DDBJ whole genome shotgun (WGS) entry which is preliminary data.</text>
</comment>
<gene>
    <name evidence="1" type="ORF">AIOL_004784</name>
</gene>
<evidence type="ECO:0008006" key="3">
    <source>
        <dbReference type="Google" id="ProtNLM"/>
    </source>
</evidence>
<proteinExistence type="predicted"/>
<evidence type="ECO:0000313" key="1">
    <source>
        <dbReference type="EMBL" id="KMW59800.1"/>
    </source>
</evidence>
<sequence length="295" mass="33278">MMFPNMPNLRHYPELDGKTLLICVGAMKCATSWIYNYLAKRDGVTVSPLKELHFFNTKFTAHALGDMDGLALRRLGFHIEQPGEAPDNLRRRDGFQASVDRAQMIYDDNAYFGHFARIVDPQTRTFCDVTPAYSVLGPTGFEYMRAFCASQDIRLKVLFVMRDPLDRLWSQLRHMTQGNKTTNFVENWAKALTAPAICARADYRGTVTDLDQTFPEQDVLYLFYETLFTAGSLQSLCALADTRPGPADTDTRQNETQLKAEMPGAARAAAMELLAPQYAFCRARFGADIPEAWQA</sequence>
<dbReference type="SUPFAM" id="SSF52540">
    <property type="entry name" value="P-loop containing nucleoside triphosphate hydrolases"/>
    <property type="match status" value="1"/>
</dbReference>
<dbReference type="Gene3D" id="3.40.50.300">
    <property type="entry name" value="P-loop containing nucleotide triphosphate hydrolases"/>
    <property type="match status" value="1"/>
</dbReference>
<dbReference type="PATRIC" id="fig|1675527.3.peg.5021"/>
<dbReference type="EMBL" id="LFTY01000002">
    <property type="protein sequence ID" value="KMW59800.1"/>
    <property type="molecule type" value="Genomic_DNA"/>
</dbReference>
<dbReference type="Proteomes" id="UP000037178">
    <property type="component" value="Unassembled WGS sequence"/>
</dbReference>
<reference evidence="1 2" key="1">
    <citation type="submission" date="2015-06" db="EMBL/GenBank/DDBJ databases">
        <title>Draft genome sequence of an Alphaproteobacteria species associated to the Mediterranean sponge Oscarella lobularis.</title>
        <authorList>
            <person name="Jourda C."/>
            <person name="Santini S."/>
            <person name="Claverie J.-M."/>
        </authorList>
    </citation>
    <scope>NUCLEOTIDE SEQUENCE [LARGE SCALE GENOMIC DNA]</scope>
    <source>
        <strain evidence="1">IGS</strain>
    </source>
</reference>
<protein>
    <recommendedName>
        <fullName evidence="3">Sulfotransferase</fullName>
    </recommendedName>
</protein>
<name>A0A0J9EAH6_9RHOB</name>
<accession>A0A0J9EAH6</accession>
<evidence type="ECO:0000313" key="2">
    <source>
        <dbReference type="Proteomes" id="UP000037178"/>
    </source>
</evidence>
<keyword evidence="2" id="KW-1185">Reference proteome</keyword>